<name>A0ABP0H6N8_9DINO</name>
<comment type="caution">
    <text evidence="2">The sequence shown here is derived from an EMBL/GenBank/DDBJ whole genome shotgun (WGS) entry which is preliminary data.</text>
</comment>
<comment type="similarity">
    <text evidence="1">Belongs to the VPS13 family.</text>
</comment>
<reference evidence="2 3" key="1">
    <citation type="submission" date="2024-02" db="EMBL/GenBank/DDBJ databases">
        <authorList>
            <person name="Chen Y."/>
            <person name="Shah S."/>
            <person name="Dougan E. K."/>
            <person name="Thang M."/>
            <person name="Chan C."/>
        </authorList>
    </citation>
    <scope>NUCLEOTIDE SEQUENCE [LARGE SCALE GENOMIC DNA]</scope>
</reference>
<protein>
    <submittedName>
        <fullName evidence="2">Uncharacterized protein</fullName>
    </submittedName>
</protein>
<evidence type="ECO:0000313" key="3">
    <source>
        <dbReference type="Proteomes" id="UP001642484"/>
    </source>
</evidence>
<keyword evidence="3" id="KW-1185">Reference proteome</keyword>
<proteinExistence type="inferred from homology"/>
<gene>
    <name evidence="2" type="ORF">CCMP2556_LOCUS239</name>
</gene>
<dbReference type="EMBL" id="CAXAMN010000003">
    <property type="protein sequence ID" value="CAK8985732.1"/>
    <property type="molecule type" value="Genomic_DNA"/>
</dbReference>
<sequence length="926" mass="102237">MVLESRLAELLQGQAKKFINGFNAEHLNLGLLSGFLELRNLALNPEPIDELLLGSDLPFVVKAGTLSSAMLQLSLMQGELEIVVDGLTLVMAPACKWLTREEVYQHRTNEMERLEFVHMRSQSQRRSLEREMFRKLFSDYLSRIKITVKNVHVRVEIEGEKCQMRETGHPLSLGLVMNSCDIVPVVETEKGGGGAAGGARESEFLLAETMQLKGLMLYEEGLSKTLVPWSLYQSTRTCELGIFQKMSQDEFVRTMNQTREAHGAVPAGQLLLPPTDVSIKVDLKSQALFTDCHVENCLTLEMVVCLQNPSRLRVTASIVEGMRWLVRRTFDFQMWPFLHALHGKPANGLGRWHVLRSFLALKRRIQSNTYSLPDALRMRIHCKEYIRLYKKKFNGPQSSFHWRRSLPPLTAEDATRLGLIELTYPAEKLVNFRLMAQTEMKTETSINSFAEEGALGDFKRSPRRASLPTVRELTPMEQLHLHGQHGFGTNIFRGLPPPPSNLKVRIDLVAPLGLWWVCKLGAAGDEGSWAVSLDSGRQPVRLLLVDSISDNSVFATCEVPRRAESRPAAVLLARSEAAFQRVLERAPNQLGHAGLQVVVDARVPWRSVLLGPSEDAANGCVTQYACPWDFFGSFSCGQSSSTPNDTSFGRVTPLDELLAKFPRMHGSMLQSASSTAGQQEPFLRMNLPLRLTSGQDGPFLELLRWCLATPEGRGGANSQSMLSGLAMLVRSGYDLAALRLHVSLPKVFLQGVNCHETPLQLPPFDAACHLENGGLVDGFVVGLHNLYNFANLVASMPDVKRPKAANVVPASNARRQMSNVQPVSLHFLEQAPPLLLALGALLAASAVVLAGGRKSCMASKCGEGHELVKLATENGLFGVAAGRTTGEPTLAGITLIPTLPGAGSCCVERLRFWLSLFKLDLSEKWM</sequence>
<dbReference type="Proteomes" id="UP001642484">
    <property type="component" value="Unassembled WGS sequence"/>
</dbReference>
<evidence type="ECO:0000256" key="1">
    <source>
        <dbReference type="ARBA" id="ARBA00006545"/>
    </source>
</evidence>
<dbReference type="PANTHER" id="PTHR16166:SF93">
    <property type="entry name" value="INTERMEMBRANE LIPID TRANSFER PROTEIN VPS13"/>
    <property type="match status" value="1"/>
</dbReference>
<dbReference type="PANTHER" id="PTHR16166">
    <property type="entry name" value="VACUOLAR PROTEIN SORTING-ASSOCIATED PROTEIN VPS13"/>
    <property type="match status" value="1"/>
</dbReference>
<organism evidence="2 3">
    <name type="scientific">Durusdinium trenchii</name>
    <dbReference type="NCBI Taxonomy" id="1381693"/>
    <lineage>
        <taxon>Eukaryota</taxon>
        <taxon>Sar</taxon>
        <taxon>Alveolata</taxon>
        <taxon>Dinophyceae</taxon>
        <taxon>Suessiales</taxon>
        <taxon>Symbiodiniaceae</taxon>
        <taxon>Durusdinium</taxon>
    </lineage>
</organism>
<dbReference type="InterPro" id="IPR026847">
    <property type="entry name" value="VPS13"/>
</dbReference>
<evidence type="ECO:0000313" key="2">
    <source>
        <dbReference type="EMBL" id="CAK8985732.1"/>
    </source>
</evidence>
<accession>A0ABP0H6N8</accession>